<protein>
    <submittedName>
        <fullName evidence="2">DDE superfamily endonuclease</fullName>
    </submittedName>
</protein>
<name>A0A8S9UWF1_PHYIN</name>
<dbReference type="Proteomes" id="UP000704712">
    <property type="component" value="Unassembled WGS sequence"/>
</dbReference>
<evidence type="ECO:0000313" key="3">
    <source>
        <dbReference type="Proteomes" id="UP000704712"/>
    </source>
</evidence>
<keyword evidence="2" id="KW-0540">Nuclease</keyword>
<dbReference type="GO" id="GO:0004519">
    <property type="term" value="F:endonuclease activity"/>
    <property type="evidence" value="ECO:0007669"/>
    <property type="project" value="UniProtKB-KW"/>
</dbReference>
<feature type="domain" description="DDE-1" evidence="1">
    <location>
        <begin position="199"/>
        <end position="274"/>
    </location>
</feature>
<accession>A0A8S9UWF1</accession>
<reference evidence="2" key="1">
    <citation type="submission" date="2020-03" db="EMBL/GenBank/DDBJ databases">
        <title>Hybrid Assembly of Korean Phytophthora infestans isolates.</title>
        <authorList>
            <person name="Prokchorchik M."/>
            <person name="Lee Y."/>
            <person name="Seo J."/>
            <person name="Cho J.-H."/>
            <person name="Park Y.-E."/>
            <person name="Jang D.-C."/>
            <person name="Im J.-S."/>
            <person name="Choi J.-G."/>
            <person name="Park H.-J."/>
            <person name="Lee G.-B."/>
            <person name="Lee Y.-G."/>
            <person name="Hong S.-Y."/>
            <person name="Cho K."/>
            <person name="Sohn K.H."/>
        </authorList>
    </citation>
    <scope>NUCLEOTIDE SEQUENCE</scope>
    <source>
        <strain evidence="2">KR_2_A2</strain>
    </source>
</reference>
<sequence length="310" mass="35058">FDGELFASRPRGANIEVLRRFLKRNRLSTRRITHRDRKIRSDMELVASKFSHSIQYAIEECGALSYATGPSKYGSVFNTDQTAIHIYMNGKTTIDFVGTPTVDVRQAVRIVGSEVNGFRCSVFLAASAMVVKLPPPPSPVSQDVWNPSFGHSSCEHTVQKKVFCNEVVMQGWIQCVPTISVNFIFTRWIQLVPYSKKTAARRLNFVFSPGITGLAQPIDVAVIKSFKDYVRNSYLVYHIDHEFPKTLQEKRQLISRFVAKGWASISPATIRKGFAKSEILPTGPRDTEDRLKVPIYDEEEAPILEVDQEQ</sequence>
<comment type="caution">
    <text evidence="2">The sequence shown here is derived from an EMBL/GenBank/DDBJ whole genome shotgun (WGS) entry which is preliminary data.</text>
</comment>
<dbReference type="Pfam" id="PF03184">
    <property type="entry name" value="DDE_1"/>
    <property type="match status" value="1"/>
</dbReference>
<evidence type="ECO:0000313" key="2">
    <source>
        <dbReference type="EMBL" id="KAF4145406.1"/>
    </source>
</evidence>
<dbReference type="EMBL" id="JAACNO010000735">
    <property type="protein sequence ID" value="KAF4145406.1"/>
    <property type="molecule type" value="Genomic_DNA"/>
</dbReference>
<dbReference type="InterPro" id="IPR004875">
    <property type="entry name" value="DDE_SF_endonuclease_dom"/>
</dbReference>
<keyword evidence="2" id="KW-0255">Endonuclease</keyword>
<keyword evidence="2" id="KW-0378">Hydrolase</keyword>
<organism evidence="2 3">
    <name type="scientific">Phytophthora infestans</name>
    <name type="common">Potato late blight agent</name>
    <name type="synonym">Botrytis infestans</name>
    <dbReference type="NCBI Taxonomy" id="4787"/>
    <lineage>
        <taxon>Eukaryota</taxon>
        <taxon>Sar</taxon>
        <taxon>Stramenopiles</taxon>
        <taxon>Oomycota</taxon>
        <taxon>Peronosporomycetes</taxon>
        <taxon>Peronosporales</taxon>
        <taxon>Peronosporaceae</taxon>
        <taxon>Phytophthora</taxon>
    </lineage>
</organism>
<dbReference type="GO" id="GO:0003676">
    <property type="term" value="F:nucleic acid binding"/>
    <property type="evidence" value="ECO:0007669"/>
    <property type="project" value="InterPro"/>
</dbReference>
<proteinExistence type="predicted"/>
<feature type="non-terminal residue" evidence="2">
    <location>
        <position position="310"/>
    </location>
</feature>
<gene>
    <name evidence="2" type="ORF">GN958_ATG05436</name>
</gene>
<dbReference type="AlphaFoldDB" id="A0A8S9UWF1"/>
<evidence type="ECO:0000259" key="1">
    <source>
        <dbReference type="Pfam" id="PF03184"/>
    </source>
</evidence>